<feature type="chain" id="PRO_5012679244" description="Lipoprotein-associated type-17 domain-containing protein" evidence="3">
    <location>
        <begin position="28"/>
        <end position="1245"/>
    </location>
</feature>
<evidence type="ECO:0000313" key="5">
    <source>
        <dbReference type="Proteomes" id="UP000184322"/>
    </source>
</evidence>
<feature type="signal peptide" evidence="3">
    <location>
        <begin position="1"/>
        <end position="27"/>
    </location>
</feature>
<dbReference type="KEGG" id="mpul:BLA55_02615"/>
<dbReference type="PROSITE" id="PS51257">
    <property type="entry name" value="PROKAR_LIPOPROTEIN"/>
    <property type="match status" value="1"/>
</dbReference>
<dbReference type="STRING" id="48003.BLA55_02615"/>
<sequence length="1245" mass="141775">MKKNKKLSYTLLLSSGMVLTLSASLSAQGCAPANEKVDASNAFEIADLQTFKGLLQETVDNKSNEVALSLIPNKGFGVNDKVFLKLKSKLDVQNLKLTNNAIVVKINSENATLTYTYDKTEYTQVFNIQVKATPAKETPKAAQFELALQPDLANIKKEVDFATTKGWATVRFYFDAENKNFVNNLDVKLASIKEGLDLTKLSKVETSSKGKRYLDVSYTENSVTLKFTYDGKEYVQEISLDQGVQPEKPIENANAFDIAISPDLEKIKSEVEIATSKGWVTTRFYFDETNKNFVTNDGEKIATIKEGLDLSKLSSIETSKSSGKKYLNVEYTSNSATLKFTYDNKSYKQEFILSDEAEQPKEPSQPAENEVGTADAAFTVLDWKLIKDDIEYAKSKNFKDVRVYFADGKLVNGRSNEVFRLKTGLDSTKFKWQIYHDKKKNIDRDFTVYLPFADHIELKYTYEGIEYIQVFKFETVTNTSEEPKTEEPKQPETPKSETSTTDENSTKDSNLVDEEVSIEKAFFMTNLKNVKNDIKYAKKKNYKTVRVYFSDGDLVNGVTPPQKSFELKEGIDPSKFTWQTWLDKKTNTNKFFTEYNYYDTYIELKYTYDGVEYVQEFSLSPTTKTKQPEDELEFKYYRDVTKLLDLSEKLKAWDIQLVALKSQNESLKSAKNFAKDLPVSEKITAAINATEDLISKLTELRNAKIDETILSSLGDFIDPDWIEDVNQQLSAAKFKNIELWNVDKLDKNPVQKMMYLDNWMQKLLDMKANSSLGSKKDRLISTLVLEYNKVLTKIKNELDKSVAQATKEVVDARIQEDKSIQEPIILYSLTNYLWSYKLPTLVNEKTKLLQNMNNELSNLKQKVDKTADDEAKITALEKSVENLNSVLKNTKTFISGNSSRIKNFFQNRNIGELTAEDVAEIKKIRYQVTNIYNALNQHRMVQPAVYKAAPDPAPKPVEPAPAPVDTEQPEVAPSEDPVASTFDPSDILLNKVDDVINEAIRAARGNSSNTIKFTLKEDSNTLVNEADAKAFDLKEGIDLSKLATETENSKKVVSLTFDDNQLTYTYTYDNNQYTQNITHTTPEVPTVTTETEEETEEKSNFEKAKELAANNQVFKVSGITLEHFNKLYSTEQKGRRIDNERDGWKVNKRAKDKTKIFILPNFGFTDSADQIIDADKTSTEKEVRIAGYTDHDNTSDKQRSVRLIFETSEDNGKRTIILKYKLFDKINKTHSEEYTHTFSEDDVTQ</sequence>
<evidence type="ECO:0000256" key="1">
    <source>
        <dbReference type="SAM" id="Coils"/>
    </source>
</evidence>
<keyword evidence="1" id="KW-0175">Coiled coil</keyword>
<accession>A0A1L4FSF5</accession>
<name>A0A1L4FSF5_9BACT</name>
<reference evidence="5" key="1">
    <citation type="submission" date="2016-10" db="EMBL/GenBank/DDBJ databases">
        <authorList>
            <person name="Beylefeld A."/>
            <person name="Abolnik C."/>
        </authorList>
    </citation>
    <scope>NUCLEOTIDE SEQUENCE [LARGE SCALE GENOMIC DNA]</scope>
    <source>
        <strain evidence="5">B359_6</strain>
    </source>
</reference>
<evidence type="ECO:0000256" key="2">
    <source>
        <dbReference type="SAM" id="MobiDB-lite"/>
    </source>
</evidence>
<evidence type="ECO:0000313" key="4">
    <source>
        <dbReference type="EMBL" id="APJ38538.1"/>
    </source>
</evidence>
<dbReference type="EMBL" id="CP017813">
    <property type="protein sequence ID" value="APJ38538.1"/>
    <property type="molecule type" value="Genomic_DNA"/>
</dbReference>
<keyword evidence="5" id="KW-1185">Reference proteome</keyword>
<dbReference type="Proteomes" id="UP000184322">
    <property type="component" value="Chromosome"/>
</dbReference>
<proteinExistence type="predicted"/>
<feature type="compositionally biased region" description="Polar residues" evidence="2">
    <location>
        <begin position="499"/>
        <end position="509"/>
    </location>
</feature>
<feature type="region of interest" description="Disordered" evidence="2">
    <location>
        <begin position="948"/>
        <end position="983"/>
    </location>
</feature>
<organism evidence="4 5">
    <name type="scientific">Mycoplasmopsis pullorum</name>
    <dbReference type="NCBI Taxonomy" id="48003"/>
    <lineage>
        <taxon>Bacteria</taxon>
        <taxon>Bacillati</taxon>
        <taxon>Mycoplasmatota</taxon>
        <taxon>Mycoplasmoidales</taxon>
        <taxon>Metamycoplasmataceae</taxon>
        <taxon>Mycoplasmopsis</taxon>
    </lineage>
</organism>
<keyword evidence="3" id="KW-0732">Signal</keyword>
<protein>
    <recommendedName>
        <fullName evidence="6">Lipoprotein-associated type-17 domain-containing protein</fullName>
    </recommendedName>
</protein>
<gene>
    <name evidence="4" type="ORF">BLA55_02615</name>
</gene>
<evidence type="ECO:0000256" key="3">
    <source>
        <dbReference type="SAM" id="SignalP"/>
    </source>
</evidence>
<feature type="coiled-coil region" evidence="1">
    <location>
        <begin position="842"/>
        <end position="869"/>
    </location>
</feature>
<evidence type="ECO:0008006" key="6">
    <source>
        <dbReference type="Google" id="ProtNLM"/>
    </source>
</evidence>
<feature type="compositionally biased region" description="Pro residues" evidence="2">
    <location>
        <begin position="951"/>
        <end position="962"/>
    </location>
</feature>
<feature type="compositionally biased region" description="Basic and acidic residues" evidence="2">
    <location>
        <begin position="481"/>
        <end position="495"/>
    </location>
</feature>
<feature type="region of interest" description="Disordered" evidence="2">
    <location>
        <begin position="479"/>
        <end position="510"/>
    </location>
</feature>
<dbReference type="AlphaFoldDB" id="A0A1L4FSF5"/>